<dbReference type="eggNOG" id="COG0768">
    <property type="taxonomic scope" value="Bacteria"/>
</dbReference>
<comment type="function">
    <text evidence="14">A transpeptidase that forms peptide cross-links between adjacent glycan strands in cell wall peptidoglycan (PG). Part of the divisome machinery that synthesizes the septal cross wall. Beta-lactams inactivate the PBPs by acylating an essential serine residue in the active site of these proteins.</text>
</comment>
<feature type="transmembrane region" description="Helical" evidence="15">
    <location>
        <begin position="21"/>
        <end position="43"/>
    </location>
</feature>
<dbReference type="CDD" id="cd06575">
    <property type="entry name" value="PASTA_Pbp2x-like_2"/>
    <property type="match status" value="1"/>
</dbReference>
<evidence type="ECO:0000256" key="7">
    <source>
        <dbReference type="ARBA" id="ARBA00022960"/>
    </source>
</evidence>
<dbReference type="Gene3D" id="3.40.710.10">
    <property type="entry name" value="DD-peptidase/beta-lactamase superfamily"/>
    <property type="match status" value="1"/>
</dbReference>
<dbReference type="PROSITE" id="PS51178">
    <property type="entry name" value="PASTA"/>
    <property type="match status" value="1"/>
</dbReference>
<dbReference type="Gene3D" id="3.30.70.2110">
    <property type="match status" value="1"/>
</dbReference>
<keyword evidence="3" id="KW-1003">Cell membrane</keyword>
<evidence type="ECO:0000256" key="10">
    <source>
        <dbReference type="ARBA" id="ARBA00023136"/>
    </source>
</evidence>
<dbReference type="PANTHER" id="PTHR30627">
    <property type="entry name" value="PEPTIDOGLYCAN D,D-TRANSPEPTIDASE"/>
    <property type="match status" value="1"/>
</dbReference>
<evidence type="ECO:0000256" key="9">
    <source>
        <dbReference type="ARBA" id="ARBA00022989"/>
    </source>
</evidence>
<dbReference type="SMART" id="SM00740">
    <property type="entry name" value="PASTA"/>
    <property type="match status" value="2"/>
</dbReference>
<evidence type="ECO:0000256" key="13">
    <source>
        <dbReference type="ARBA" id="ARBA00023316"/>
    </source>
</evidence>
<dbReference type="GO" id="GO:0005886">
    <property type="term" value="C:plasma membrane"/>
    <property type="evidence" value="ECO:0007669"/>
    <property type="project" value="UniProtKB-SubCell"/>
</dbReference>
<evidence type="ECO:0000256" key="14">
    <source>
        <dbReference type="ARBA" id="ARBA00055980"/>
    </source>
</evidence>
<dbReference type="Pfam" id="PF00905">
    <property type="entry name" value="Transpeptidase"/>
    <property type="match status" value="1"/>
</dbReference>
<dbReference type="EMBL" id="ADNY01000011">
    <property type="protein sequence ID" value="EFG56074.1"/>
    <property type="molecule type" value="Genomic_DNA"/>
</dbReference>
<dbReference type="InterPro" id="IPR005543">
    <property type="entry name" value="PASTA_dom"/>
</dbReference>
<evidence type="ECO:0000256" key="3">
    <source>
        <dbReference type="ARBA" id="ARBA00022475"/>
    </source>
</evidence>
<dbReference type="SUPFAM" id="SSF54184">
    <property type="entry name" value="Penicillin-binding protein 2x (pbp-2x), c-terminal domain"/>
    <property type="match status" value="2"/>
</dbReference>
<evidence type="ECO:0000256" key="1">
    <source>
        <dbReference type="ARBA" id="ARBA00004162"/>
    </source>
</evidence>
<dbReference type="InterPro" id="IPR005311">
    <property type="entry name" value="PBP_dimer"/>
</dbReference>
<dbReference type="STRING" id="83683.B1745_04100"/>
<evidence type="ECO:0000256" key="11">
    <source>
        <dbReference type="ARBA" id="ARBA00023251"/>
    </source>
</evidence>
<keyword evidence="10 15" id="KW-0472">Membrane</keyword>
<dbReference type="FunFam" id="3.40.710.10:FF:000095">
    <property type="entry name" value="Penicillin-binding protein 2x"/>
    <property type="match status" value="1"/>
</dbReference>
<name>D4YRY0_9LACO</name>
<dbReference type="AlphaFoldDB" id="D4YRY0"/>
<dbReference type="GO" id="GO:0008658">
    <property type="term" value="F:penicillin binding"/>
    <property type="evidence" value="ECO:0007669"/>
    <property type="project" value="InterPro"/>
</dbReference>
<dbReference type="Gene3D" id="3.90.1310.10">
    <property type="entry name" value="Penicillin-binding protein 2a (Domain 2)"/>
    <property type="match status" value="1"/>
</dbReference>
<keyword evidence="12" id="KW-0131">Cell cycle</keyword>
<evidence type="ECO:0000256" key="12">
    <source>
        <dbReference type="ARBA" id="ARBA00023306"/>
    </source>
</evidence>
<gene>
    <name evidence="17" type="primary">pbp</name>
    <name evidence="17" type="ORF">HMPREF0493_0258</name>
</gene>
<evidence type="ECO:0000256" key="15">
    <source>
        <dbReference type="SAM" id="Phobius"/>
    </source>
</evidence>
<accession>D4YRY0</accession>
<evidence type="ECO:0000256" key="6">
    <source>
        <dbReference type="ARBA" id="ARBA00022737"/>
    </source>
</evidence>
<dbReference type="GO" id="GO:0051301">
    <property type="term" value="P:cell division"/>
    <property type="evidence" value="ECO:0007669"/>
    <property type="project" value="UniProtKB-KW"/>
</dbReference>
<keyword evidence="8" id="KW-0573">Peptidoglycan synthesis</keyword>
<evidence type="ECO:0000256" key="2">
    <source>
        <dbReference type="ARBA" id="ARBA00007171"/>
    </source>
</evidence>
<dbReference type="GO" id="GO:0008360">
    <property type="term" value="P:regulation of cell shape"/>
    <property type="evidence" value="ECO:0007669"/>
    <property type="project" value="UniProtKB-KW"/>
</dbReference>
<dbReference type="RefSeq" id="WP_006351412.1">
    <property type="nucleotide sequence ID" value="NZ_ADNY01000011.1"/>
</dbReference>
<dbReference type="Pfam" id="PF03717">
    <property type="entry name" value="PBP_dimer"/>
    <property type="match status" value="1"/>
</dbReference>
<dbReference type="Proteomes" id="UP000004069">
    <property type="component" value="Unassembled WGS sequence"/>
</dbReference>
<dbReference type="SUPFAM" id="SSF56601">
    <property type="entry name" value="beta-lactamase/transpeptidase-like"/>
    <property type="match status" value="1"/>
</dbReference>
<evidence type="ECO:0000256" key="8">
    <source>
        <dbReference type="ARBA" id="ARBA00022984"/>
    </source>
</evidence>
<keyword evidence="13" id="KW-0961">Cell wall biogenesis/degradation</keyword>
<feature type="domain" description="PASTA" evidence="16">
    <location>
        <begin position="666"/>
        <end position="723"/>
    </location>
</feature>
<keyword evidence="4" id="KW-0132">Cell division</keyword>
<evidence type="ECO:0000256" key="5">
    <source>
        <dbReference type="ARBA" id="ARBA00022692"/>
    </source>
</evidence>
<comment type="subcellular location">
    <subcellularLocation>
        <location evidence="1">Cell membrane</location>
        <topology evidence="1">Single-pass membrane protein</topology>
    </subcellularLocation>
</comment>
<dbReference type="SUPFAM" id="SSF56519">
    <property type="entry name" value="Penicillin binding protein dimerisation domain"/>
    <property type="match status" value="1"/>
</dbReference>
<dbReference type="GO" id="GO:0046677">
    <property type="term" value="P:response to antibiotic"/>
    <property type="evidence" value="ECO:0007669"/>
    <property type="project" value="UniProtKB-KW"/>
</dbReference>
<comment type="caution">
    <text evidence="17">The sequence shown here is derived from an EMBL/GenBank/DDBJ whole genome shotgun (WGS) entry which is preliminary data.</text>
</comment>
<dbReference type="InterPro" id="IPR001460">
    <property type="entry name" value="PCN-bd_Tpept"/>
</dbReference>
<keyword evidence="9 15" id="KW-1133">Transmembrane helix</keyword>
<keyword evidence="6" id="KW-0677">Repeat</keyword>
<dbReference type="GO" id="GO:0009252">
    <property type="term" value="P:peptidoglycan biosynthetic process"/>
    <property type="evidence" value="ECO:0007669"/>
    <property type="project" value="UniProtKB-KW"/>
</dbReference>
<dbReference type="GO" id="GO:0071555">
    <property type="term" value="P:cell wall organization"/>
    <property type="evidence" value="ECO:0007669"/>
    <property type="project" value="UniProtKB-KW"/>
</dbReference>
<reference evidence="17 18" key="1">
    <citation type="submission" date="2010-04" db="EMBL/GenBank/DDBJ databases">
        <authorList>
            <person name="Muzny D."/>
            <person name="Qin X."/>
            <person name="Deng J."/>
            <person name="Jiang H."/>
            <person name="Liu Y."/>
            <person name="Qu J."/>
            <person name="Song X.-Z."/>
            <person name="Zhang L."/>
            <person name="Thornton R."/>
            <person name="Coyle M."/>
            <person name="Francisco L."/>
            <person name="Jackson L."/>
            <person name="Javaid M."/>
            <person name="Korchina V."/>
            <person name="Kovar C."/>
            <person name="Mata R."/>
            <person name="Mathew T."/>
            <person name="Ngo R."/>
            <person name="Nguyen L."/>
            <person name="Nguyen N."/>
            <person name="Okwuonu G."/>
            <person name="Ongeri F."/>
            <person name="Pham C."/>
            <person name="Simmons D."/>
            <person name="Wilczek-Boney K."/>
            <person name="Hale W."/>
            <person name="Jakkamsetti A."/>
            <person name="Pham P."/>
            <person name="Ruth R."/>
            <person name="San Lucas F."/>
            <person name="Warren J."/>
            <person name="Zhang J."/>
            <person name="Zhao Z."/>
            <person name="Zhou C."/>
            <person name="Zhu D."/>
            <person name="Lee S."/>
            <person name="Bess C."/>
            <person name="Blankenburg K."/>
            <person name="Forbes L."/>
            <person name="Fu Q."/>
            <person name="Gubbala S."/>
            <person name="Hirani K."/>
            <person name="Jayaseelan J.C."/>
            <person name="Lara F."/>
            <person name="Munidasa M."/>
            <person name="Palculict T."/>
            <person name="Patil S."/>
            <person name="Pu L.-L."/>
            <person name="Saada N."/>
            <person name="Tang L."/>
            <person name="Weissenberger G."/>
            <person name="Zhu Y."/>
            <person name="Hemphill L."/>
            <person name="Shang Y."/>
            <person name="Youmans B."/>
            <person name="Ayvaz T."/>
            <person name="Ross M."/>
            <person name="Santibanez J."/>
            <person name="Aqrawi P."/>
            <person name="Gross S."/>
            <person name="Joshi V."/>
            <person name="Fowler G."/>
            <person name="Nazareth L."/>
            <person name="Reid J."/>
            <person name="Worley K."/>
            <person name="Petrosino J."/>
            <person name="Highlander S."/>
            <person name="Gibbs R."/>
        </authorList>
    </citation>
    <scope>NUCLEOTIDE SEQUENCE [LARGE SCALE GENOMIC DNA]</scope>
    <source>
        <strain evidence="17 18">DSM 11664</strain>
    </source>
</reference>
<dbReference type="InterPro" id="IPR050515">
    <property type="entry name" value="Beta-lactam/transpept"/>
</dbReference>
<dbReference type="OrthoDB" id="9804124at2"/>
<dbReference type="InterPro" id="IPR036138">
    <property type="entry name" value="PBP_dimer_sf"/>
</dbReference>
<proteinExistence type="inferred from homology"/>
<dbReference type="Pfam" id="PF03793">
    <property type="entry name" value="PASTA"/>
    <property type="match status" value="2"/>
</dbReference>
<evidence type="ECO:0000313" key="18">
    <source>
        <dbReference type="Proteomes" id="UP000004069"/>
    </source>
</evidence>
<evidence type="ECO:0000259" key="16">
    <source>
        <dbReference type="PROSITE" id="PS51178"/>
    </source>
</evidence>
<dbReference type="InterPro" id="IPR012338">
    <property type="entry name" value="Beta-lactam/transpept-like"/>
</dbReference>
<dbReference type="PANTHER" id="PTHR30627:SF26">
    <property type="entry name" value="PENICILLIN-BINDING PROTEIN 2B"/>
    <property type="match status" value="1"/>
</dbReference>
<sequence length="723" mass="79126">MKKKNNSLKLQKSKAHGYRFTVGRILQLAVALVFLVFVGRFLYIGISKTVQGQNLSTRTKQLYMRNQVLKANRGTIYDRNGLVIAEDSHLYTIYAILDKSSINYKNKPEYVVNKQKTAKQLAKVLPISEKKILQYLSPKSKAFQVQFGSAGSGLTKDQKEKIEAMKLPGIKFIETPSRLYPNGVFASHVVGLAQPEYNKKTNSQTIVGTMGLEAWFNKTLTGTDGYEISSFDASENQTPNSTQTFKAAKNGNNLYLTLDSQLQSLLEEKLSEVQKAYDPVSMTAVVEDMKTGKVMAASQRPTFNPQTKKGLTKSYRDILVQDTYEPGSVFKILTLAAAINSGNYHPNQYYNSGSVNVGGSTIHDWLTSGWGSIPLSQAFPRSSNVGFVHIEQAMGAKTWRKYLNRFRIGKKTDVTLPGEQAGLISFKGVTDQAVTSFGQGVNVNVMQIMQAFSSLGNNGQMVKPQFVDKITDANGKTIKSYQVKKVGKPVYSKATRKLLIKNMKRVLNKQIGTGYAYKMSGISLGVKTGTAQIAKPNGGGYLTGDSNYIFSVVGVTPTKNPRYCVYLTLKQPRKMTVSAEKILASIFKPVMRLVVIMSKSESSASSSSVVKTPSLTQTSYAKAKKKATAAGLNVLKISSGDKIVKQGVKKEQKVSSGSTILLLGDGTAKCPNMKGWSLEELNQFANLTGVKLTIKGSGTVNKQSLKVGTKIKTGQKISINLKE</sequence>
<evidence type="ECO:0000313" key="17">
    <source>
        <dbReference type="EMBL" id="EFG56074.1"/>
    </source>
</evidence>
<keyword evidence="11" id="KW-0046">Antibiotic resistance</keyword>
<dbReference type="Gene3D" id="2.20.70.70">
    <property type="match status" value="1"/>
</dbReference>
<protein>
    <submittedName>
        <fullName evidence="17">Penicillin-binding protein, transpeptidase domain protein</fullName>
    </submittedName>
</protein>
<keyword evidence="7" id="KW-0133">Cell shape</keyword>
<comment type="similarity">
    <text evidence="2">Belongs to the transpeptidase family.</text>
</comment>
<keyword evidence="18" id="KW-1185">Reference proteome</keyword>
<keyword evidence="5 15" id="KW-0812">Transmembrane</keyword>
<evidence type="ECO:0000256" key="4">
    <source>
        <dbReference type="ARBA" id="ARBA00022618"/>
    </source>
</evidence>
<organism evidence="17 18">
    <name type="scientific">Lactobacillus amylolyticus DSM 11664</name>
    <dbReference type="NCBI Taxonomy" id="585524"/>
    <lineage>
        <taxon>Bacteria</taxon>
        <taxon>Bacillati</taxon>
        <taxon>Bacillota</taxon>
        <taxon>Bacilli</taxon>
        <taxon>Lactobacillales</taxon>
        <taxon>Lactobacillaceae</taxon>
        <taxon>Lactobacillus</taxon>
    </lineage>
</organism>